<feature type="transmembrane region" description="Helical" evidence="1">
    <location>
        <begin position="70"/>
        <end position="91"/>
    </location>
</feature>
<feature type="transmembrane region" description="Helical" evidence="1">
    <location>
        <begin position="40"/>
        <end position="63"/>
    </location>
</feature>
<evidence type="ECO:0000313" key="5">
    <source>
        <dbReference type="Proteomes" id="UP000824976"/>
    </source>
</evidence>
<evidence type="ECO:0000313" key="3">
    <source>
        <dbReference type="EMBL" id="QYM90694.1"/>
    </source>
</evidence>
<reference evidence="3 5" key="2">
    <citation type="submission" date="2019-06" db="EMBL/GenBank/DDBJ databases">
        <title>Complete genome of Dickeya zeae PL65.</title>
        <authorList>
            <person name="Boluk G."/>
            <person name="Arif M."/>
        </authorList>
    </citation>
    <scope>NUCLEOTIDE SEQUENCE [LARGE SCALE GENOMIC DNA]</scope>
    <source>
        <strain evidence="3 5">PL65</strain>
    </source>
</reference>
<keyword evidence="1" id="KW-0472">Membrane</keyword>
<dbReference type="EMBL" id="CP040817">
    <property type="protein sequence ID" value="QYM90694.1"/>
    <property type="molecule type" value="Genomic_DNA"/>
</dbReference>
<accession>A0AAE6YZ50</accession>
<dbReference type="Proteomes" id="UP000500801">
    <property type="component" value="Chromosome"/>
</dbReference>
<dbReference type="RefSeq" id="WP_168362272.1">
    <property type="nucleotide sequence ID" value="NZ_CP033622.1"/>
</dbReference>
<keyword evidence="1" id="KW-1133">Transmembrane helix</keyword>
<gene>
    <name evidence="2" type="ORF">DWG24_09005</name>
    <name evidence="3" type="ORF">FGI21_01855</name>
</gene>
<dbReference type="EMBL" id="CP033622">
    <property type="protein sequence ID" value="QIZ50897.1"/>
    <property type="molecule type" value="Genomic_DNA"/>
</dbReference>
<feature type="transmembrane region" description="Helical" evidence="1">
    <location>
        <begin position="12"/>
        <end position="34"/>
    </location>
</feature>
<organism evidence="2 4">
    <name type="scientific">Dickeya zeae</name>
    <dbReference type="NCBI Taxonomy" id="204042"/>
    <lineage>
        <taxon>Bacteria</taxon>
        <taxon>Pseudomonadati</taxon>
        <taxon>Pseudomonadota</taxon>
        <taxon>Gammaproteobacteria</taxon>
        <taxon>Enterobacterales</taxon>
        <taxon>Pectobacteriaceae</taxon>
        <taxon>Dickeya</taxon>
    </lineage>
</organism>
<name>A0AAE6YZ50_9GAMM</name>
<reference evidence="2 4" key="1">
    <citation type="submission" date="2018-11" db="EMBL/GenBank/DDBJ databases">
        <title>Complete genome sequence of Dickeya zeae strain CE1 infecting Canna edulis Ker-Gawl. in China.</title>
        <authorList>
            <person name="Zhang J."/>
            <person name="Lin B."/>
            <person name="Shen H."/>
            <person name="Jiang S."/>
            <person name="Pu X."/>
            <person name="Sun D."/>
        </authorList>
    </citation>
    <scope>NUCLEOTIDE SEQUENCE [LARGE SCALE GENOMIC DNA]</scope>
    <source>
        <strain evidence="2 4">CE1</strain>
    </source>
</reference>
<evidence type="ECO:0000313" key="2">
    <source>
        <dbReference type="EMBL" id="QIZ50897.1"/>
    </source>
</evidence>
<dbReference type="AlphaFoldDB" id="A0AAE6YZ50"/>
<evidence type="ECO:0000256" key="1">
    <source>
        <dbReference type="SAM" id="Phobius"/>
    </source>
</evidence>
<evidence type="ECO:0000313" key="4">
    <source>
        <dbReference type="Proteomes" id="UP000500801"/>
    </source>
</evidence>
<sequence length="172" mass="19864">MITMKRLPIKSPYFRRLIVDCFFLFTLTFIGSFWPGEILTFLLVFALLIWFTVRVIQLLIAVFRWQWRNIAARIGAFLLSAIVLLVCFVGQETIHVALLYPIYLKKIHAASNSQNEPLILESSDYGLGFHLYVYDVSGKEVPGISHLPEFEKSEVDTKHLFGPFFAEKTLFL</sequence>
<dbReference type="Proteomes" id="UP000824976">
    <property type="component" value="Chromosome"/>
</dbReference>
<keyword evidence="1" id="KW-0812">Transmembrane</keyword>
<keyword evidence="5" id="KW-1185">Reference proteome</keyword>
<proteinExistence type="predicted"/>
<protein>
    <submittedName>
        <fullName evidence="2">Uncharacterized protein</fullName>
    </submittedName>
</protein>